<dbReference type="AlphaFoldDB" id="A0A2T0QAK6"/>
<comment type="caution">
    <text evidence="1">The sequence shown here is derived from an EMBL/GenBank/DDBJ whole genome shotgun (WGS) entry which is preliminary data.</text>
</comment>
<dbReference type="Pfam" id="PF10936">
    <property type="entry name" value="DUF2617"/>
    <property type="match status" value="1"/>
</dbReference>
<organism evidence="1 2">
    <name type="scientific">Allonocardiopsis opalescens</name>
    <dbReference type="NCBI Taxonomy" id="1144618"/>
    <lineage>
        <taxon>Bacteria</taxon>
        <taxon>Bacillati</taxon>
        <taxon>Actinomycetota</taxon>
        <taxon>Actinomycetes</taxon>
        <taxon>Streptosporangiales</taxon>
        <taxon>Allonocardiopsis</taxon>
    </lineage>
</organism>
<accession>A0A2T0QAK6</accession>
<evidence type="ECO:0000313" key="1">
    <source>
        <dbReference type="EMBL" id="PRY00877.1"/>
    </source>
</evidence>
<dbReference type="EMBL" id="PVZC01000002">
    <property type="protein sequence ID" value="PRY00877.1"/>
    <property type="molecule type" value="Genomic_DNA"/>
</dbReference>
<reference evidence="1 2" key="1">
    <citation type="submission" date="2018-03" db="EMBL/GenBank/DDBJ databases">
        <title>Genomic Encyclopedia of Archaeal and Bacterial Type Strains, Phase II (KMG-II): from individual species to whole genera.</title>
        <authorList>
            <person name="Goeker M."/>
        </authorList>
    </citation>
    <scope>NUCLEOTIDE SEQUENCE [LARGE SCALE GENOMIC DNA]</scope>
    <source>
        <strain evidence="1 2">DSM 45601</strain>
    </source>
</reference>
<dbReference type="OrthoDB" id="4462506at2"/>
<protein>
    <submittedName>
        <fullName evidence="1">Uncharacterized protein DUF2617</fullName>
    </submittedName>
</protein>
<proteinExistence type="predicted"/>
<keyword evidence="2" id="KW-1185">Reference proteome</keyword>
<dbReference type="Proteomes" id="UP000237846">
    <property type="component" value="Unassembled WGS sequence"/>
</dbReference>
<evidence type="ECO:0000313" key="2">
    <source>
        <dbReference type="Proteomes" id="UP000237846"/>
    </source>
</evidence>
<sequence length="168" mass="17792">MRATITAPFSDTRADQLVWTLEHPEAEALAARVLTAPGLRLELRVLGASHQVALDGDATALLETVACLPQRPGGLPPRRALPLPGMGRYDFRSRVRPLAPDALAERVERLAAEVAAHPGGLIAAFPGGPHAVTALTAVLAPGLVRWHSWHAYPQSGELVTTTTTVSLP</sequence>
<dbReference type="InterPro" id="IPR024486">
    <property type="entry name" value="DUF2617"/>
</dbReference>
<dbReference type="RefSeq" id="WP_106243051.1">
    <property type="nucleotide sequence ID" value="NZ_PVZC01000002.1"/>
</dbReference>
<gene>
    <name evidence="1" type="ORF">CLV72_102509</name>
</gene>
<name>A0A2T0QAK6_9ACTN</name>